<dbReference type="InterPro" id="IPR013103">
    <property type="entry name" value="RVT_2"/>
</dbReference>
<evidence type="ECO:0000259" key="1">
    <source>
        <dbReference type="Pfam" id="PF07727"/>
    </source>
</evidence>
<dbReference type="CDD" id="cd09272">
    <property type="entry name" value="RNase_HI_RT_Ty1"/>
    <property type="match status" value="1"/>
</dbReference>
<dbReference type="SUPFAM" id="SSF56672">
    <property type="entry name" value="DNA/RNA polymerases"/>
    <property type="match status" value="1"/>
</dbReference>
<dbReference type="AlphaFoldDB" id="A0A2K3M3Q1"/>
<gene>
    <name evidence="2" type="ORF">L195_g041469</name>
</gene>
<dbReference type="EMBL" id="ASHM01048654">
    <property type="protein sequence ID" value="PNX85400.1"/>
    <property type="molecule type" value="Genomic_DNA"/>
</dbReference>
<comment type="caution">
    <text evidence="2">The sequence shown here is derived from an EMBL/GenBank/DDBJ whole genome shotgun (WGS) entry which is preliminary data.</text>
</comment>
<reference evidence="2 3" key="2">
    <citation type="journal article" date="2017" name="Front. Plant Sci.">
        <title>Gene Classification and Mining of Molecular Markers Useful in Red Clover (Trifolium pratense) Breeding.</title>
        <authorList>
            <person name="Istvanek J."/>
            <person name="Dluhosova J."/>
            <person name="Dluhos P."/>
            <person name="Patkova L."/>
            <person name="Nedelnik J."/>
            <person name="Repkova J."/>
        </authorList>
    </citation>
    <scope>NUCLEOTIDE SEQUENCE [LARGE SCALE GENOMIC DNA]</scope>
    <source>
        <strain evidence="3">cv. Tatra</strain>
        <tissue evidence="2">Young leaves</tissue>
    </source>
</reference>
<sequence>MNEEFDMTNLGKLQYFLGLEFTKTNKGLIVQQKKYVTDVFKRFNMLDCNPASTLMETNLKLNNDENGEAMDSTVYKQMVGCFRYVCNSRPDICHSVGMVSRFIQNSKLTDHMQAVKRIMRYLQDTIDHGILFPKLIDHEGKLTGFCDYDRCGDQVERTSTMGYVFKLFDSPISWSSKNQTMVALSTCEAEYISTCYATC</sequence>
<dbReference type="Proteomes" id="UP000236291">
    <property type="component" value="Unassembled WGS sequence"/>
</dbReference>
<evidence type="ECO:0000313" key="2">
    <source>
        <dbReference type="EMBL" id="PNX85400.1"/>
    </source>
</evidence>
<dbReference type="PANTHER" id="PTHR11439">
    <property type="entry name" value="GAG-POL-RELATED RETROTRANSPOSON"/>
    <property type="match status" value="1"/>
</dbReference>
<dbReference type="Pfam" id="PF07727">
    <property type="entry name" value="RVT_2"/>
    <property type="match status" value="1"/>
</dbReference>
<reference evidence="2 3" key="1">
    <citation type="journal article" date="2014" name="Am. J. Bot.">
        <title>Genome assembly and annotation for red clover (Trifolium pratense; Fabaceae).</title>
        <authorList>
            <person name="Istvanek J."/>
            <person name="Jaros M."/>
            <person name="Krenek A."/>
            <person name="Repkova J."/>
        </authorList>
    </citation>
    <scope>NUCLEOTIDE SEQUENCE [LARGE SCALE GENOMIC DNA]</scope>
    <source>
        <strain evidence="3">cv. Tatra</strain>
        <tissue evidence="2">Young leaves</tissue>
    </source>
</reference>
<dbReference type="STRING" id="57577.A0A2K3M3Q1"/>
<name>A0A2K3M3Q1_TRIPR</name>
<proteinExistence type="predicted"/>
<protein>
    <submittedName>
        <fullName evidence="2">Putative copia-type protein</fullName>
    </submittedName>
</protein>
<dbReference type="PANTHER" id="PTHR11439:SF515">
    <property type="entry name" value="GAG-POL POLYPROTEIN"/>
    <property type="match status" value="1"/>
</dbReference>
<accession>A0A2K3M3Q1</accession>
<feature type="domain" description="Reverse transcriptase Ty1/copia-type" evidence="1">
    <location>
        <begin position="1"/>
        <end position="55"/>
    </location>
</feature>
<organism evidence="2 3">
    <name type="scientific">Trifolium pratense</name>
    <name type="common">Red clover</name>
    <dbReference type="NCBI Taxonomy" id="57577"/>
    <lineage>
        <taxon>Eukaryota</taxon>
        <taxon>Viridiplantae</taxon>
        <taxon>Streptophyta</taxon>
        <taxon>Embryophyta</taxon>
        <taxon>Tracheophyta</taxon>
        <taxon>Spermatophyta</taxon>
        <taxon>Magnoliopsida</taxon>
        <taxon>eudicotyledons</taxon>
        <taxon>Gunneridae</taxon>
        <taxon>Pentapetalae</taxon>
        <taxon>rosids</taxon>
        <taxon>fabids</taxon>
        <taxon>Fabales</taxon>
        <taxon>Fabaceae</taxon>
        <taxon>Papilionoideae</taxon>
        <taxon>50 kb inversion clade</taxon>
        <taxon>NPAAA clade</taxon>
        <taxon>Hologalegina</taxon>
        <taxon>IRL clade</taxon>
        <taxon>Trifolieae</taxon>
        <taxon>Trifolium</taxon>
    </lineage>
</organism>
<dbReference type="InterPro" id="IPR043502">
    <property type="entry name" value="DNA/RNA_pol_sf"/>
</dbReference>
<evidence type="ECO:0000313" key="3">
    <source>
        <dbReference type="Proteomes" id="UP000236291"/>
    </source>
</evidence>